<dbReference type="AlphaFoldDB" id="A0A2H3JUC8"/>
<organism evidence="3 4">
    <name type="scientific">Wolfiporia cocos (strain MD-104)</name>
    <name type="common">Brown rot fungus</name>
    <dbReference type="NCBI Taxonomy" id="742152"/>
    <lineage>
        <taxon>Eukaryota</taxon>
        <taxon>Fungi</taxon>
        <taxon>Dikarya</taxon>
        <taxon>Basidiomycota</taxon>
        <taxon>Agaricomycotina</taxon>
        <taxon>Agaricomycetes</taxon>
        <taxon>Polyporales</taxon>
        <taxon>Phaeolaceae</taxon>
        <taxon>Wolfiporia</taxon>
    </lineage>
</organism>
<dbReference type="OMA" id="DLYGCHG"/>
<evidence type="ECO:0000313" key="4">
    <source>
        <dbReference type="Proteomes" id="UP000218811"/>
    </source>
</evidence>
<dbReference type="Proteomes" id="UP000218811">
    <property type="component" value="Unassembled WGS sequence"/>
</dbReference>
<dbReference type="OrthoDB" id="4347at2759"/>
<evidence type="ECO:0000313" key="3">
    <source>
        <dbReference type="EMBL" id="PCH43583.1"/>
    </source>
</evidence>
<dbReference type="PANTHER" id="PTHR28110:SF1">
    <property type="entry name" value="TRANSMEMBRANE PROTEIN"/>
    <property type="match status" value="1"/>
</dbReference>
<sequence length="333" mass="37677">MLPLPASYTSRRQFSRGGAGSHRSTRDVLLTRARITNLGLLLLSTFAIFSFLVNLNHYYTSPRAYPHADGEPFGIVETIQRDETLSTLDHLIIVPGHAIWIGIDPAKRLDDNEWILEPYQRGGGRVAAFYKHIATAAELSQQDDHALVVFSGGQTRRTSTTTEGESYMRLALTTGALNASAAPLRATTEDFALDSYQNLLFSIARFHEYTGRYPVQITVIGYGFKSQRFNELHRAALRWPRARFHYVGIDAEGEEHKKALEGERLNGYIPYTLDTYGCHDLLRSKRRTRNPFIRYHSYYTSSSELAALFDWCPGDRTGGQTTTFDGPLPWDYL</sequence>
<keyword evidence="2" id="KW-0472">Membrane</keyword>
<keyword evidence="2" id="KW-1133">Transmembrane helix</keyword>
<feature type="region of interest" description="Disordered" evidence="1">
    <location>
        <begin position="1"/>
        <end position="22"/>
    </location>
</feature>
<name>A0A2H3JUC8_WOLCO</name>
<evidence type="ECO:0000256" key="1">
    <source>
        <dbReference type="SAM" id="MobiDB-lite"/>
    </source>
</evidence>
<accession>A0A2H3JUC8</accession>
<reference evidence="3 4" key="1">
    <citation type="journal article" date="2012" name="Science">
        <title>The Paleozoic origin of enzymatic lignin decomposition reconstructed from 31 fungal genomes.</title>
        <authorList>
            <person name="Floudas D."/>
            <person name="Binder M."/>
            <person name="Riley R."/>
            <person name="Barry K."/>
            <person name="Blanchette R.A."/>
            <person name="Henrissat B."/>
            <person name="Martinez A.T."/>
            <person name="Otillar R."/>
            <person name="Spatafora J.W."/>
            <person name="Yadav J.S."/>
            <person name="Aerts A."/>
            <person name="Benoit I."/>
            <person name="Boyd A."/>
            <person name="Carlson A."/>
            <person name="Copeland A."/>
            <person name="Coutinho P.M."/>
            <person name="de Vries R.P."/>
            <person name="Ferreira P."/>
            <person name="Findley K."/>
            <person name="Foster B."/>
            <person name="Gaskell J."/>
            <person name="Glotzer D."/>
            <person name="Gorecki P."/>
            <person name="Heitman J."/>
            <person name="Hesse C."/>
            <person name="Hori C."/>
            <person name="Igarashi K."/>
            <person name="Jurgens J.A."/>
            <person name="Kallen N."/>
            <person name="Kersten P."/>
            <person name="Kohler A."/>
            <person name="Kuees U."/>
            <person name="Kumar T.K.A."/>
            <person name="Kuo A."/>
            <person name="LaButti K."/>
            <person name="Larrondo L.F."/>
            <person name="Lindquist E."/>
            <person name="Ling A."/>
            <person name="Lombard V."/>
            <person name="Lucas S."/>
            <person name="Lundell T."/>
            <person name="Martin R."/>
            <person name="McLaughlin D.J."/>
            <person name="Morgenstern I."/>
            <person name="Morin E."/>
            <person name="Murat C."/>
            <person name="Nagy L.G."/>
            <person name="Nolan M."/>
            <person name="Ohm R.A."/>
            <person name="Patyshakuliyeva A."/>
            <person name="Rokas A."/>
            <person name="Ruiz-Duenas F.J."/>
            <person name="Sabat G."/>
            <person name="Salamov A."/>
            <person name="Samejima M."/>
            <person name="Schmutz J."/>
            <person name="Slot J.C."/>
            <person name="St John F."/>
            <person name="Stenlid J."/>
            <person name="Sun H."/>
            <person name="Sun S."/>
            <person name="Syed K."/>
            <person name="Tsang A."/>
            <person name="Wiebenga A."/>
            <person name="Young D."/>
            <person name="Pisabarro A."/>
            <person name="Eastwood D.C."/>
            <person name="Martin F."/>
            <person name="Cullen D."/>
            <person name="Grigoriev I.V."/>
            <person name="Hibbett D.S."/>
        </authorList>
    </citation>
    <scope>NUCLEOTIDE SEQUENCE [LARGE SCALE GENOMIC DNA]</scope>
    <source>
        <strain evidence="3 4">MD-104</strain>
    </source>
</reference>
<feature type="transmembrane region" description="Helical" evidence="2">
    <location>
        <begin position="35"/>
        <end position="55"/>
    </location>
</feature>
<dbReference type="EMBL" id="KB468146">
    <property type="protein sequence ID" value="PCH43583.1"/>
    <property type="molecule type" value="Genomic_DNA"/>
</dbReference>
<evidence type="ECO:0000256" key="2">
    <source>
        <dbReference type="SAM" id="Phobius"/>
    </source>
</evidence>
<gene>
    <name evidence="3" type="ORF">WOLCODRAFT_103794</name>
</gene>
<protein>
    <recommendedName>
        <fullName evidence="5">DUF218 domain-containing protein</fullName>
    </recommendedName>
</protein>
<keyword evidence="2" id="KW-0812">Transmembrane</keyword>
<evidence type="ECO:0008006" key="5">
    <source>
        <dbReference type="Google" id="ProtNLM"/>
    </source>
</evidence>
<keyword evidence="4" id="KW-1185">Reference proteome</keyword>
<dbReference type="GO" id="GO:0005737">
    <property type="term" value="C:cytoplasm"/>
    <property type="evidence" value="ECO:0007669"/>
    <property type="project" value="TreeGrafter"/>
</dbReference>
<dbReference type="STRING" id="742152.A0A2H3JUC8"/>
<dbReference type="PANTHER" id="PTHR28110">
    <property type="entry name" value="TRANSMEMBRANE PROTEIN"/>
    <property type="match status" value="1"/>
</dbReference>
<dbReference type="InterPro" id="IPR055323">
    <property type="entry name" value="C57A10.07/YOR238W"/>
</dbReference>
<proteinExistence type="predicted"/>